<keyword evidence="5 12" id="KW-0812">Transmembrane</keyword>
<evidence type="ECO:0000256" key="7">
    <source>
        <dbReference type="ARBA" id="ARBA00022989"/>
    </source>
</evidence>
<dbReference type="PANTHER" id="PTHR10462:SF49">
    <property type="entry name" value="GLOBOSIDE ALPHA-1,3-N-ACETYLGALACTOSAMINYLTRANSFERASE 1"/>
    <property type="match status" value="1"/>
</dbReference>
<evidence type="ECO:0000256" key="9">
    <source>
        <dbReference type="PIRSR" id="PIRSR605076-1"/>
    </source>
</evidence>
<dbReference type="InterPro" id="IPR005076">
    <property type="entry name" value="Glyco_trans_6"/>
</dbReference>
<feature type="binding site" evidence="10">
    <location>
        <position position="162"/>
    </location>
    <ligand>
        <name>UDP-N-acetyl-alpha-D-galactosamine</name>
        <dbReference type="ChEBI" id="CHEBI:67138"/>
    </ligand>
</feature>
<dbReference type="FunFam" id="3.90.550.10:FF:000022">
    <property type="entry name" value="Histo-blood group ABO system transferase"/>
    <property type="match status" value="1"/>
</dbReference>
<keyword evidence="4" id="KW-0808">Transferase</keyword>
<evidence type="ECO:0000256" key="11">
    <source>
        <dbReference type="PIRSR" id="PIRSR605076-3"/>
    </source>
</evidence>
<name>A0ABC9XLL3_GRUJA</name>
<evidence type="ECO:0000256" key="8">
    <source>
        <dbReference type="ARBA" id="ARBA00023136"/>
    </source>
</evidence>
<evidence type="ECO:0000256" key="3">
    <source>
        <dbReference type="ARBA" id="ARBA00022676"/>
    </source>
</evidence>
<dbReference type="Gene3D" id="3.90.550.10">
    <property type="entry name" value="Spore Coat Polysaccharide Biosynthesis Protein SpsA, Chain A"/>
    <property type="match status" value="1"/>
</dbReference>
<accession>A0ABC9XLL3</accession>
<feature type="binding site" evidence="10">
    <location>
        <begin position="157"/>
        <end position="159"/>
    </location>
    <ligand>
        <name>UDP-N-acetyl-alpha-D-galactosamine</name>
        <dbReference type="ChEBI" id="CHEBI:67138"/>
    </ligand>
</feature>
<proteinExistence type="inferred from homology"/>
<dbReference type="CDD" id="cd02515">
    <property type="entry name" value="Glyco_transf_6"/>
    <property type="match status" value="1"/>
</dbReference>
<keyword evidence="14" id="KW-1185">Reference proteome</keyword>
<dbReference type="PANTHER" id="PTHR10462">
    <property type="entry name" value="GLYCOSYLTRANSFERASE-RELATED"/>
    <property type="match status" value="1"/>
</dbReference>
<evidence type="ECO:0000313" key="13">
    <source>
        <dbReference type="EMBL" id="GAB0198598.1"/>
    </source>
</evidence>
<dbReference type="AlphaFoldDB" id="A0ABC9XLL3"/>
<keyword evidence="6" id="KW-0735">Signal-anchor</keyword>
<keyword evidence="3" id="KW-0328">Glycosyltransferase</keyword>
<feature type="binding site" evidence="11">
    <location>
        <position position="249"/>
    </location>
    <ligand>
        <name>Mn(2+)</name>
        <dbReference type="ChEBI" id="CHEBI:29035"/>
    </ligand>
</feature>
<comment type="similarity">
    <text evidence="2">Belongs to the glycosyltransferase 6 family.</text>
</comment>
<dbReference type="InterPro" id="IPR029044">
    <property type="entry name" value="Nucleotide-diphossugar_trans"/>
</dbReference>
<evidence type="ECO:0000256" key="5">
    <source>
        <dbReference type="ARBA" id="ARBA00022692"/>
    </source>
</evidence>
<evidence type="ECO:0000313" key="14">
    <source>
        <dbReference type="Proteomes" id="UP001623348"/>
    </source>
</evidence>
<keyword evidence="8 12" id="KW-0472">Membrane</keyword>
<dbReference type="EMBL" id="BAAFJT010000020">
    <property type="protein sequence ID" value="GAB0198598.1"/>
    <property type="molecule type" value="Genomic_DNA"/>
</dbReference>
<evidence type="ECO:0000256" key="10">
    <source>
        <dbReference type="PIRSR" id="PIRSR605076-2"/>
    </source>
</evidence>
<keyword evidence="11" id="KW-0479">Metal-binding</keyword>
<dbReference type="GO" id="GO:0016757">
    <property type="term" value="F:glycosyltransferase activity"/>
    <property type="evidence" value="ECO:0007669"/>
    <property type="project" value="UniProtKB-KW"/>
</dbReference>
<dbReference type="Pfam" id="PF03414">
    <property type="entry name" value="Glyco_transf_6"/>
    <property type="match status" value="1"/>
</dbReference>
<feature type="binding site" evidence="10">
    <location>
        <position position="269"/>
    </location>
    <ligand>
        <name>an alpha-L-fucosyl-(1-&gt;2)-beta-D-galactosyl derivative</name>
        <dbReference type="ChEBI" id="CHEBI:140327"/>
    </ligand>
</feature>
<evidence type="ECO:0000256" key="1">
    <source>
        <dbReference type="ARBA" id="ARBA00004606"/>
    </source>
</evidence>
<comment type="caution">
    <text evidence="13">The sequence shown here is derived from an EMBL/GenBank/DDBJ whole genome shotgun (WGS) entry which is preliminary data.</text>
</comment>
<dbReference type="Proteomes" id="UP001623348">
    <property type="component" value="Unassembled WGS sequence"/>
</dbReference>
<sequence length="388" mass="45207">MPRRRKCVSANEGLICSTVVLHSLKVPWFTLWEPSLPCERKRDSFELLRKVLGCLICLFVATTFIWLTIGNGKVHYLPYYLPCPEIFSKKLQYREEKLIQLFPQLFYQQPRVLAPKRQDVLTVTPWLAPIVWEGTFDSEILDSAYRPLNLTIGVTAFAIGKYTRFVGRFLESAEKHFMKGYRVNYYIFTDNPVTIPNVQLQPGRRFVIVPIKKYSSWEEISMRRMEAINKHIAETSHQEVDYLFCLDIDMVFHNAWGPETLGDTVAALHPGYFKVPRSQFPYERRSSSAAYIPDGEGDFYYGGAVFGGLVQKVYEFTKTCHMTILTDKANGIMAAWQEESHLNRHFLSHKPSKVLSPEYLWDDRKPKPPEIHLIRFSTLDKNYREIRD</sequence>
<feature type="active site" description="Nucleophile" evidence="9">
    <location>
        <position position="339"/>
    </location>
</feature>
<comment type="cofactor">
    <cofactor evidence="11">
        <name>Mn(2+)</name>
        <dbReference type="ChEBI" id="CHEBI:29035"/>
    </cofactor>
    <text evidence="11">Binds 1 Mn(2+) ion per subunit.</text>
</comment>
<evidence type="ECO:0000256" key="4">
    <source>
        <dbReference type="ARBA" id="ARBA00022679"/>
    </source>
</evidence>
<organism evidence="13 14">
    <name type="scientific">Grus japonensis</name>
    <name type="common">Japanese crane</name>
    <name type="synonym">Red-crowned crane</name>
    <dbReference type="NCBI Taxonomy" id="30415"/>
    <lineage>
        <taxon>Eukaryota</taxon>
        <taxon>Metazoa</taxon>
        <taxon>Chordata</taxon>
        <taxon>Craniata</taxon>
        <taxon>Vertebrata</taxon>
        <taxon>Euteleostomi</taxon>
        <taxon>Archelosauria</taxon>
        <taxon>Archosauria</taxon>
        <taxon>Dinosauria</taxon>
        <taxon>Saurischia</taxon>
        <taxon>Theropoda</taxon>
        <taxon>Coelurosauria</taxon>
        <taxon>Aves</taxon>
        <taxon>Neognathae</taxon>
        <taxon>Neoaves</taxon>
        <taxon>Gruiformes</taxon>
        <taxon>Gruidae</taxon>
        <taxon>Grus</taxon>
    </lineage>
</organism>
<feature type="binding site" evidence="11">
    <location>
        <position position="247"/>
    </location>
    <ligand>
        <name>Mn(2+)</name>
        <dbReference type="ChEBI" id="CHEBI:29035"/>
    </ligand>
</feature>
<dbReference type="GO" id="GO:0016020">
    <property type="term" value="C:membrane"/>
    <property type="evidence" value="ECO:0007669"/>
    <property type="project" value="UniProtKB-SubCell"/>
</dbReference>
<feature type="binding site" evidence="10">
    <location>
        <position position="339"/>
    </location>
    <ligand>
        <name>an alpha-L-fucosyl-(1-&gt;2)-beta-D-galactosyl derivative</name>
        <dbReference type="ChEBI" id="CHEBI:140327"/>
    </ligand>
</feature>
<evidence type="ECO:0000256" key="2">
    <source>
        <dbReference type="ARBA" id="ARBA00010413"/>
    </source>
</evidence>
<keyword evidence="11" id="KW-0464">Manganese</keyword>
<feature type="binding site" evidence="10">
    <location>
        <begin position="247"/>
        <end position="249"/>
    </location>
    <ligand>
        <name>UDP-N-acetyl-alpha-D-galactosamine</name>
        <dbReference type="ChEBI" id="CHEBI:67138"/>
    </ligand>
</feature>
<dbReference type="SUPFAM" id="SSF53448">
    <property type="entry name" value="Nucleotide-diphospho-sugar transferases"/>
    <property type="match status" value="1"/>
</dbReference>
<reference evidence="13 14" key="1">
    <citation type="submission" date="2024-06" db="EMBL/GenBank/DDBJ databases">
        <title>The draft genome of Grus japonensis, version 3.</title>
        <authorList>
            <person name="Nabeshima K."/>
            <person name="Suzuki S."/>
            <person name="Onuma M."/>
        </authorList>
    </citation>
    <scope>NUCLEOTIDE SEQUENCE [LARGE SCALE GENOMIC DNA]</scope>
    <source>
        <strain evidence="13 14">451A</strain>
    </source>
</reference>
<protein>
    <submittedName>
        <fullName evidence="13">Globoside alpha-1,3-N-acetylgalactosaminyltransferase 1</fullName>
    </submittedName>
</protein>
<gene>
    <name evidence="13" type="ORF">GRJ2_002325200</name>
</gene>
<comment type="subcellular location">
    <subcellularLocation>
        <location evidence="1">Membrane</location>
        <topology evidence="1">Single-pass type II membrane protein</topology>
    </subcellularLocation>
</comment>
<evidence type="ECO:0000256" key="6">
    <source>
        <dbReference type="ARBA" id="ARBA00022968"/>
    </source>
</evidence>
<keyword evidence="7 12" id="KW-1133">Transmembrane helix</keyword>
<feature type="transmembrane region" description="Helical" evidence="12">
    <location>
        <begin position="51"/>
        <end position="69"/>
    </location>
</feature>
<feature type="binding site" evidence="10">
    <location>
        <position position="362"/>
    </location>
    <ligand>
        <name>an alpha-L-fucosyl-(1-&gt;2)-beta-D-galactosyl derivative</name>
        <dbReference type="ChEBI" id="CHEBI:140327"/>
    </ligand>
</feature>
<evidence type="ECO:0000256" key="12">
    <source>
        <dbReference type="SAM" id="Phobius"/>
    </source>
</evidence>